<organism evidence="9 10">
    <name type="scientific">Thielaviopsis punctulata</name>
    <dbReference type="NCBI Taxonomy" id="72032"/>
    <lineage>
        <taxon>Eukaryota</taxon>
        <taxon>Fungi</taxon>
        <taxon>Dikarya</taxon>
        <taxon>Ascomycota</taxon>
        <taxon>Pezizomycotina</taxon>
        <taxon>Sordariomycetes</taxon>
        <taxon>Hypocreomycetidae</taxon>
        <taxon>Microascales</taxon>
        <taxon>Ceratocystidaceae</taxon>
        <taxon>Thielaviopsis</taxon>
    </lineage>
</organism>
<evidence type="ECO:0008006" key="11">
    <source>
        <dbReference type="Google" id="ProtNLM"/>
    </source>
</evidence>
<evidence type="ECO:0000256" key="5">
    <source>
        <dbReference type="PROSITE-ProRule" id="PRU00221"/>
    </source>
</evidence>
<dbReference type="Pfam" id="PF08324">
    <property type="entry name" value="PUL"/>
    <property type="match status" value="1"/>
</dbReference>
<proteinExistence type="predicted"/>
<evidence type="ECO:0000256" key="4">
    <source>
        <dbReference type="ARBA" id="ARBA00022737"/>
    </source>
</evidence>
<dbReference type="FunFam" id="2.130.10.10:FF:000236">
    <property type="entry name" value="Polyubiquitin binding protein (Doa1/Ufd3)"/>
    <property type="match status" value="1"/>
</dbReference>
<keyword evidence="10" id="KW-1185">Reference proteome</keyword>
<dbReference type="AlphaFoldDB" id="A0A0F4ZKJ6"/>
<feature type="repeat" description="WD" evidence="5">
    <location>
        <begin position="105"/>
        <end position="138"/>
    </location>
</feature>
<evidence type="ECO:0000256" key="2">
    <source>
        <dbReference type="ARBA" id="ARBA00022490"/>
    </source>
</evidence>
<dbReference type="InterPro" id="IPR015943">
    <property type="entry name" value="WD40/YVTN_repeat-like_dom_sf"/>
</dbReference>
<feature type="compositionally biased region" description="Low complexity" evidence="6">
    <location>
        <begin position="469"/>
        <end position="486"/>
    </location>
</feature>
<dbReference type="SMART" id="SM00320">
    <property type="entry name" value="WD40"/>
    <property type="match status" value="7"/>
</dbReference>
<dbReference type="GO" id="GO:0005737">
    <property type="term" value="C:cytoplasm"/>
    <property type="evidence" value="ECO:0007669"/>
    <property type="project" value="UniProtKB-SubCell"/>
</dbReference>
<dbReference type="InterPro" id="IPR011989">
    <property type="entry name" value="ARM-like"/>
</dbReference>
<dbReference type="Gene3D" id="3.10.20.870">
    <property type="entry name" value="PFU (PLAA family ubiquitin binding), C-terminal domain"/>
    <property type="match status" value="1"/>
</dbReference>
<feature type="repeat" description="WD" evidence="5">
    <location>
        <begin position="237"/>
        <end position="269"/>
    </location>
</feature>
<reference evidence="9 10" key="1">
    <citation type="submission" date="2015-03" db="EMBL/GenBank/DDBJ databases">
        <authorList>
            <person name="Radwan O."/>
            <person name="Al-Naeli F.A."/>
            <person name="Rendon G.A."/>
            <person name="Fields C."/>
        </authorList>
    </citation>
    <scope>NUCLEOTIDE SEQUENCE [LARGE SCALE GENOMIC DNA]</scope>
    <source>
        <strain evidence="9">CR-DP1</strain>
    </source>
</reference>
<comment type="caution">
    <text evidence="9">The sequence shown here is derived from an EMBL/GenBank/DDBJ whole genome shotgun (WGS) entry which is preliminary data.</text>
</comment>
<dbReference type="PANTHER" id="PTHR19849:SF0">
    <property type="entry name" value="PHOSPHOLIPASE A-2-ACTIVATING PROTEIN"/>
    <property type="match status" value="1"/>
</dbReference>
<dbReference type="GO" id="GO:0043161">
    <property type="term" value="P:proteasome-mediated ubiquitin-dependent protein catabolic process"/>
    <property type="evidence" value="ECO:0007669"/>
    <property type="project" value="TreeGrafter"/>
</dbReference>
<dbReference type="Pfam" id="PF00400">
    <property type="entry name" value="WD40"/>
    <property type="match status" value="4"/>
</dbReference>
<dbReference type="CDD" id="cd00200">
    <property type="entry name" value="WD40"/>
    <property type="match status" value="1"/>
</dbReference>
<dbReference type="OrthoDB" id="10265988at2759"/>
<dbReference type="Pfam" id="PF09070">
    <property type="entry name" value="PFU"/>
    <property type="match status" value="1"/>
</dbReference>
<protein>
    <recommendedName>
        <fullName evidence="11">PFU domain-containing protein</fullName>
    </recommendedName>
</protein>
<dbReference type="GO" id="GO:0043130">
    <property type="term" value="F:ubiquitin binding"/>
    <property type="evidence" value="ECO:0007669"/>
    <property type="project" value="TreeGrafter"/>
</dbReference>
<dbReference type="Proteomes" id="UP000033483">
    <property type="component" value="Unassembled WGS sequence"/>
</dbReference>
<feature type="domain" description="PUL" evidence="8">
    <location>
        <begin position="497"/>
        <end position="759"/>
    </location>
</feature>
<dbReference type="Gene3D" id="2.130.10.10">
    <property type="entry name" value="YVTN repeat-like/Quinoprotein amine dehydrogenase"/>
    <property type="match status" value="1"/>
</dbReference>
<evidence type="ECO:0000259" key="8">
    <source>
        <dbReference type="PROSITE" id="PS51396"/>
    </source>
</evidence>
<evidence type="ECO:0000313" key="10">
    <source>
        <dbReference type="Proteomes" id="UP000033483"/>
    </source>
</evidence>
<dbReference type="InterPro" id="IPR013535">
    <property type="entry name" value="PUL_dom"/>
</dbReference>
<gene>
    <name evidence="9" type="ORF">TD95_002567</name>
</gene>
<evidence type="ECO:0000256" key="6">
    <source>
        <dbReference type="SAM" id="MobiDB-lite"/>
    </source>
</evidence>
<evidence type="ECO:0000256" key="3">
    <source>
        <dbReference type="ARBA" id="ARBA00022574"/>
    </source>
</evidence>
<evidence type="ECO:0000256" key="1">
    <source>
        <dbReference type="ARBA" id="ARBA00004496"/>
    </source>
</evidence>
<keyword evidence="3 5" id="KW-0853">WD repeat</keyword>
<dbReference type="EMBL" id="LAEV01000101">
    <property type="protein sequence ID" value="KKA31067.1"/>
    <property type="molecule type" value="Genomic_DNA"/>
</dbReference>
<dbReference type="InterPro" id="IPR038122">
    <property type="entry name" value="PFU_sf"/>
</dbReference>
<dbReference type="InterPro" id="IPR001680">
    <property type="entry name" value="WD40_rpt"/>
</dbReference>
<dbReference type="GO" id="GO:0010992">
    <property type="term" value="P:ubiquitin recycling"/>
    <property type="evidence" value="ECO:0007669"/>
    <property type="project" value="TreeGrafter"/>
</dbReference>
<dbReference type="PROSITE" id="PS51396">
    <property type="entry name" value="PUL"/>
    <property type="match status" value="1"/>
</dbReference>
<evidence type="ECO:0000259" key="7">
    <source>
        <dbReference type="PROSITE" id="PS51394"/>
    </source>
</evidence>
<name>A0A0F4ZKJ6_9PEZI</name>
<dbReference type="GO" id="GO:0005634">
    <property type="term" value="C:nucleus"/>
    <property type="evidence" value="ECO:0007669"/>
    <property type="project" value="TreeGrafter"/>
</dbReference>
<feature type="region of interest" description="Disordered" evidence="6">
    <location>
        <begin position="467"/>
        <end position="496"/>
    </location>
</feature>
<dbReference type="InterPro" id="IPR015155">
    <property type="entry name" value="PFU"/>
</dbReference>
<keyword evidence="2" id="KW-0963">Cytoplasm</keyword>
<sequence>MAFKLSAQLVGHDSDVRDVSFPSPTTVLSVSRDCTVRKWIRPSSSPTSFEGFVIGQGSDYINSVAFIPPSTPQYPHGLVVSGGKDTIIDVRSPDALPDHNAERMLIGHGHNICALDVSPDGSWLVSGGWDCQARVWTVGKWDTDFLLQDHQLSVWAVLAFDDKTVITGCADKQIRIFHLAKAVAGDVRPSSTIHTPDIVRALCKIPSTHPSNADFACACNDGVIRLYKLNGQLIDELRGHDSYVYSLAALPSTGELVSSGEDRTVRIWQGNRCVQTITHPALSVWSVAACAETGDIVTGASDNVARVFSRSPDRVADAETLRMFEEAIQVSSIPQQQLGAINKEKVPGAEFLTTKAGTKDGQVQVVKHDDGSLAAYTWSMALQKWEHVGAVVDSASSSGRKQSFNGQQYDYVFDVDIDESKPHLKLPYNLSQNVFEAARKFLEDNELPISYLDSVVKFLEENTKGATLGMDSGSGSADSRADSGSEAAGGGGGGAAKTLPQTEYVALLNGKFDNMINKIHSINKNLISSGRKDYALNPAEEQALSDLRPCIEGAIPIQGPDLAIVIKIVSHWDYADILAGMDMLRFLVRHPAAVEFTSASTDSILDVVISSALRAPEGQQVQVNCVIMAIRAIANLFLSAEGAELMGLEVEKTVSFLERAAPVGANNRHVQIATATALINLAVASRQGKEMSRDVKQRMKKLLGSILENNTDSEVLYRAIVALGTLEVDADAEGKQWVEKVLAKSEEARVKKLCREFLA</sequence>
<dbReference type="InterPro" id="IPR036322">
    <property type="entry name" value="WD40_repeat_dom_sf"/>
</dbReference>
<comment type="subcellular location">
    <subcellularLocation>
        <location evidence="1">Cytoplasm</location>
    </subcellularLocation>
</comment>
<keyword evidence="4" id="KW-0677">Repeat</keyword>
<feature type="domain" description="PFU" evidence="7">
    <location>
        <begin position="377"/>
        <end position="473"/>
    </location>
</feature>
<dbReference type="PROSITE" id="PS51394">
    <property type="entry name" value="PFU"/>
    <property type="match status" value="1"/>
</dbReference>
<dbReference type="SUPFAM" id="SSF50978">
    <property type="entry name" value="WD40 repeat-like"/>
    <property type="match status" value="1"/>
</dbReference>
<dbReference type="PROSITE" id="PS50082">
    <property type="entry name" value="WD_REPEATS_2"/>
    <property type="match status" value="2"/>
</dbReference>
<dbReference type="Gene3D" id="1.25.10.10">
    <property type="entry name" value="Leucine-rich Repeat Variant"/>
    <property type="match status" value="1"/>
</dbReference>
<dbReference type="PROSITE" id="PS50294">
    <property type="entry name" value="WD_REPEATS_REGION"/>
    <property type="match status" value="2"/>
</dbReference>
<accession>A0A0F4ZKJ6</accession>
<dbReference type="PANTHER" id="PTHR19849">
    <property type="entry name" value="PHOSPHOLIPASE A-2-ACTIVATING PROTEIN"/>
    <property type="match status" value="1"/>
</dbReference>
<evidence type="ECO:0000313" key="9">
    <source>
        <dbReference type="EMBL" id="KKA31067.1"/>
    </source>
</evidence>